<organism evidence="1 2">
    <name type="scientific">Rhizobium tubonense</name>
    <dbReference type="NCBI Taxonomy" id="484088"/>
    <lineage>
        <taxon>Bacteria</taxon>
        <taxon>Pseudomonadati</taxon>
        <taxon>Pseudomonadota</taxon>
        <taxon>Alphaproteobacteria</taxon>
        <taxon>Hyphomicrobiales</taxon>
        <taxon>Rhizobiaceae</taxon>
        <taxon>Rhizobium/Agrobacterium group</taxon>
        <taxon>Rhizobium</taxon>
    </lineage>
</organism>
<dbReference type="Pfam" id="PF10098">
    <property type="entry name" value="DUF2336"/>
    <property type="match status" value="1"/>
</dbReference>
<dbReference type="PIRSF" id="PIRSF035865">
    <property type="entry name" value="UCP035865"/>
    <property type="match status" value="1"/>
</dbReference>
<protein>
    <recommendedName>
        <fullName evidence="3">DUF2336 domain-containing protein</fullName>
    </recommendedName>
</protein>
<dbReference type="OrthoDB" id="9798569at2"/>
<accession>A0A2W4CID3</accession>
<evidence type="ECO:0000313" key="1">
    <source>
        <dbReference type="EMBL" id="PZM10768.1"/>
    </source>
</evidence>
<gene>
    <name evidence="1" type="ORF">CPY51_22275</name>
</gene>
<evidence type="ECO:0000313" key="2">
    <source>
        <dbReference type="Proteomes" id="UP000248925"/>
    </source>
</evidence>
<name>A0A2W4CID3_9HYPH</name>
<dbReference type="EMBL" id="PCDP01000045">
    <property type="protein sequence ID" value="PZM10768.1"/>
    <property type="molecule type" value="Genomic_DNA"/>
</dbReference>
<dbReference type="Proteomes" id="UP000248925">
    <property type="component" value="Unassembled WGS sequence"/>
</dbReference>
<evidence type="ECO:0008006" key="3">
    <source>
        <dbReference type="Google" id="ProtNLM"/>
    </source>
</evidence>
<reference evidence="1 2" key="1">
    <citation type="journal article" date="2018" name="Sci. Rep.">
        <title>Rhizobium tumorigenes sp. nov., a novel plant tumorigenic bacterium isolated from cane gall tumors on thornless blackberry.</title>
        <authorList>
            <person name="Kuzmanovi N."/>
            <person name="Smalla K."/>
            <person name="Gronow S."/>
            <person name="PuBawska J."/>
        </authorList>
    </citation>
    <scope>NUCLEOTIDE SEQUENCE [LARGE SCALE GENOMIC DNA]</scope>
    <source>
        <strain evidence="1 2">CCBAU 85046</strain>
    </source>
</reference>
<dbReference type="InterPro" id="IPR019285">
    <property type="entry name" value="DUF2336"/>
</dbReference>
<keyword evidence="2" id="KW-1185">Reference proteome</keyword>
<dbReference type="RefSeq" id="WP_111162434.1">
    <property type="nucleotide sequence ID" value="NZ_PCDP01000045.1"/>
</dbReference>
<dbReference type="InterPro" id="IPR014598">
    <property type="entry name" value="UCP035865"/>
</dbReference>
<dbReference type="AlphaFoldDB" id="A0A2W4CID3"/>
<proteinExistence type="predicted"/>
<sequence length="379" mass="40722">MIVEAFLRWAETAKAGDRARAANVLGRAFLGTTMPKAERRAAEMAMTYFLDDPSPRVRLSLAEALAHSPAAPRSVVLSLAEDQPEIAGHVILCSPLFTDADLIDLALRGTSLTRGLIASRGEVSSVVSEAIVEIGGEEEIVCLLENAGASISRASMKRLAERLGHRAAVRNLLLEHGNLPSDARHVLMQQVSAALAGFRLVRAAVGDSRLRHVTREANESGTVAIAGAVQHDDIPGLVEHLRLSGRLTPAFLMHALCSGKVDFFAGAIVNLSGCDDRRVRSILGTGRMHAVRALYESAGLPRDISTIFVEATLLWRNASRATRGTILENVSSRLLQTFRRKRGTSNAAAELLDMVEKLNIAEQRQSARSFASQASLAAA</sequence>
<comment type="caution">
    <text evidence="1">The sequence shown here is derived from an EMBL/GenBank/DDBJ whole genome shotgun (WGS) entry which is preliminary data.</text>
</comment>